<reference evidence="5 6" key="1">
    <citation type="submission" date="2019-09" db="EMBL/GenBank/DDBJ databases">
        <authorList>
            <person name="Cremers G."/>
        </authorList>
    </citation>
    <scope>NUCLEOTIDE SEQUENCE [LARGE SCALE GENOMIC DNA]</scope>
    <source>
        <strain evidence="5">4A</strain>
    </source>
</reference>
<keyword evidence="2" id="KW-0238">DNA-binding</keyword>
<dbReference type="Gene3D" id="1.10.10.60">
    <property type="entry name" value="Homeodomain-like"/>
    <property type="match status" value="2"/>
</dbReference>
<dbReference type="RefSeq" id="WP_142659910.1">
    <property type="nucleotide sequence ID" value="NZ_CABFVA020000048.1"/>
</dbReference>
<dbReference type="InterPro" id="IPR029062">
    <property type="entry name" value="Class_I_gatase-like"/>
</dbReference>
<dbReference type="SMART" id="SM00342">
    <property type="entry name" value="HTH_ARAC"/>
    <property type="match status" value="1"/>
</dbReference>
<dbReference type="EMBL" id="CABFVA020000048">
    <property type="protein sequence ID" value="VVM06169.1"/>
    <property type="molecule type" value="Genomic_DNA"/>
</dbReference>
<dbReference type="InterPro" id="IPR002818">
    <property type="entry name" value="DJ-1/PfpI"/>
</dbReference>
<dbReference type="Gene3D" id="3.40.50.880">
    <property type="match status" value="1"/>
</dbReference>
<dbReference type="GO" id="GO:0003700">
    <property type="term" value="F:DNA-binding transcription factor activity"/>
    <property type="evidence" value="ECO:0007669"/>
    <property type="project" value="InterPro"/>
</dbReference>
<evidence type="ECO:0000313" key="6">
    <source>
        <dbReference type="Proteomes" id="UP000334923"/>
    </source>
</evidence>
<dbReference type="PANTHER" id="PTHR43130:SF3">
    <property type="entry name" value="HTH-TYPE TRANSCRIPTIONAL REGULATOR RV1931C"/>
    <property type="match status" value="1"/>
</dbReference>
<dbReference type="CDD" id="cd03138">
    <property type="entry name" value="GATase1_AraC_2"/>
    <property type="match status" value="1"/>
</dbReference>
<organism evidence="5 6">
    <name type="scientific">Methylacidimicrobium tartarophylax</name>
    <dbReference type="NCBI Taxonomy" id="1041768"/>
    <lineage>
        <taxon>Bacteria</taxon>
        <taxon>Pseudomonadati</taxon>
        <taxon>Verrucomicrobiota</taxon>
        <taxon>Methylacidimicrobium</taxon>
    </lineage>
</organism>
<name>A0A5E6MAD6_9BACT</name>
<dbReference type="InterPro" id="IPR018060">
    <property type="entry name" value="HTH_AraC"/>
</dbReference>
<dbReference type="PRINTS" id="PR00032">
    <property type="entry name" value="HTHARAC"/>
</dbReference>
<evidence type="ECO:0000256" key="2">
    <source>
        <dbReference type="ARBA" id="ARBA00023125"/>
    </source>
</evidence>
<dbReference type="SUPFAM" id="SSF46689">
    <property type="entry name" value="Homeodomain-like"/>
    <property type="match status" value="2"/>
</dbReference>
<sequence length="350" mass="39122">MEPIRPLTAAIPLLSGAKPVAVVGPAHLIERMGASAGTPCSENGQGRFRVLLVSANGMPVEYGPVVIRSEGAIQEIGTPDLIYVPAPEVDFEEALRRNRPYLDWMRECHARGTIVTSSCTGALFLAEAGLLDGRRATTHWCQADFFASRYPKVRWQISRMVVEDGRVITAGGATAYLNLMIKLAEKFLGRAHALSVARFILVDSERDSQLPYMVRWNRQEHRDRVVQKAQEFLAADPRKPVSLPEVAASCGVSPRTLLRRFRTTVGQTPGEYLQGVRIEKAKDLLERTDRTVEEIVAEVGYDDSRSFRRLFRRHVGISPKRYRRRYTVFPAGPELEEAAVERSYCESAAP</sequence>
<keyword evidence="6" id="KW-1185">Reference proteome</keyword>
<dbReference type="GO" id="GO:0043565">
    <property type="term" value="F:sequence-specific DNA binding"/>
    <property type="evidence" value="ECO:0007669"/>
    <property type="project" value="InterPro"/>
</dbReference>
<dbReference type="Pfam" id="PF01965">
    <property type="entry name" value="DJ-1_PfpI"/>
    <property type="match status" value="1"/>
</dbReference>
<evidence type="ECO:0000259" key="4">
    <source>
        <dbReference type="PROSITE" id="PS01124"/>
    </source>
</evidence>
<dbReference type="Pfam" id="PF12833">
    <property type="entry name" value="HTH_18"/>
    <property type="match status" value="1"/>
</dbReference>
<keyword evidence="1" id="KW-0805">Transcription regulation</keyword>
<protein>
    <submittedName>
        <fullName evidence="5">HTH-type transcriptional regulator CdhR</fullName>
    </submittedName>
</protein>
<evidence type="ECO:0000256" key="3">
    <source>
        <dbReference type="ARBA" id="ARBA00023163"/>
    </source>
</evidence>
<dbReference type="InterPro" id="IPR052158">
    <property type="entry name" value="INH-QAR"/>
</dbReference>
<evidence type="ECO:0000313" key="5">
    <source>
        <dbReference type="EMBL" id="VVM06169.1"/>
    </source>
</evidence>
<dbReference type="SUPFAM" id="SSF52317">
    <property type="entry name" value="Class I glutamine amidotransferase-like"/>
    <property type="match status" value="1"/>
</dbReference>
<keyword evidence="3" id="KW-0804">Transcription</keyword>
<dbReference type="InterPro" id="IPR020449">
    <property type="entry name" value="Tscrpt_reg_AraC-type_HTH"/>
</dbReference>
<dbReference type="Proteomes" id="UP000334923">
    <property type="component" value="Unassembled WGS sequence"/>
</dbReference>
<accession>A0A5E6MAD6</accession>
<dbReference type="OrthoDB" id="6382410at2"/>
<dbReference type="PANTHER" id="PTHR43130">
    <property type="entry name" value="ARAC-FAMILY TRANSCRIPTIONAL REGULATOR"/>
    <property type="match status" value="1"/>
</dbReference>
<evidence type="ECO:0000256" key="1">
    <source>
        <dbReference type="ARBA" id="ARBA00023015"/>
    </source>
</evidence>
<dbReference type="AlphaFoldDB" id="A0A5E6MAD6"/>
<dbReference type="PROSITE" id="PS01124">
    <property type="entry name" value="HTH_ARAC_FAMILY_2"/>
    <property type="match status" value="1"/>
</dbReference>
<feature type="domain" description="HTH araC/xylS-type" evidence="4">
    <location>
        <begin position="227"/>
        <end position="325"/>
    </location>
</feature>
<dbReference type="InterPro" id="IPR009057">
    <property type="entry name" value="Homeodomain-like_sf"/>
</dbReference>
<gene>
    <name evidence="5" type="primary">cdhR</name>
    <name evidence="5" type="ORF">MAMT_01019</name>
</gene>
<proteinExistence type="predicted"/>